<dbReference type="Proteomes" id="UP000198287">
    <property type="component" value="Unassembled WGS sequence"/>
</dbReference>
<dbReference type="Gene3D" id="3.40.33.10">
    <property type="entry name" value="CAP"/>
    <property type="match status" value="1"/>
</dbReference>
<dbReference type="SUPFAM" id="SSF55797">
    <property type="entry name" value="PR-1-like"/>
    <property type="match status" value="1"/>
</dbReference>
<dbReference type="InterPro" id="IPR001283">
    <property type="entry name" value="CRISP-related"/>
</dbReference>
<sequence>MSTILLSVALLALIGCSCATTPLILEPCSGAKPGIPADIVAQRGAALFYGNEYRRRHGAKPLTVDPTLKAEAQKEAEYMARTGIMRFSAYSTGNLARFPCDSGIKTMYPIEPTIPGAVFWWTFELPFHCRNLAVNESIIVVDSIASFSRMVWKGSEKVGYGAAVSADGYIYVVAKYSPPASKDPDATLKNVQCVP</sequence>
<dbReference type="InterPro" id="IPR014044">
    <property type="entry name" value="CAP_dom"/>
</dbReference>
<feature type="signal peptide" evidence="1">
    <location>
        <begin position="1"/>
        <end position="19"/>
    </location>
</feature>
<feature type="domain" description="SCP" evidence="2">
    <location>
        <begin position="41"/>
        <end position="184"/>
    </location>
</feature>
<dbReference type="EMBL" id="LNIX01000011">
    <property type="protein sequence ID" value="OXA48471.1"/>
    <property type="molecule type" value="Genomic_DNA"/>
</dbReference>
<name>A0A226DUU3_FOLCA</name>
<gene>
    <name evidence="3" type="ORF">Fcan01_16782</name>
</gene>
<dbReference type="SMART" id="SM00198">
    <property type="entry name" value="SCP"/>
    <property type="match status" value="1"/>
</dbReference>
<protein>
    <submittedName>
        <fullName evidence="3">Golgi-associated plant pathogenesis-related protein 1</fullName>
    </submittedName>
</protein>
<reference evidence="3 4" key="1">
    <citation type="submission" date="2015-12" db="EMBL/GenBank/DDBJ databases">
        <title>The genome of Folsomia candida.</title>
        <authorList>
            <person name="Faddeeva A."/>
            <person name="Derks M.F."/>
            <person name="Anvar Y."/>
            <person name="Smit S."/>
            <person name="Van Straalen N."/>
            <person name="Roelofs D."/>
        </authorList>
    </citation>
    <scope>NUCLEOTIDE SEQUENCE [LARGE SCALE GENOMIC DNA]</scope>
    <source>
        <strain evidence="3 4">VU population</strain>
        <tissue evidence="3">Whole body</tissue>
    </source>
</reference>
<dbReference type="Pfam" id="PF00188">
    <property type="entry name" value="CAP"/>
    <property type="match status" value="1"/>
</dbReference>
<evidence type="ECO:0000259" key="2">
    <source>
        <dbReference type="SMART" id="SM00198"/>
    </source>
</evidence>
<organism evidence="3 4">
    <name type="scientific">Folsomia candida</name>
    <name type="common">Springtail</name>
    <dbReference type="NCBI Taxonomy" id="158441"/>
    <lineage>
        <taxon>Eukaryota</taxon>
        <taxon>Metazoa</taxon>
        <taxon>Ecdysozoa</taxon>
        <taxon>Arthropoda</taxon>
        <taxon>Hexapoda</taxon>
        <taxon>Collembola</taxon>
        <taxon>Entomobryomorpha</taxon>
        <taxon>Isotomoidea</taxon>
        <taxon>Isotomidae</taxon>
        <taxon>Proisotominae</taxon>
        <taxon>Folsomia</taxon>
    </lineage>
</organism>
<evidence type="ECO:0000313" key="3">
    <source>
        <dbReference type="EMBL" id="OXA48471.1"/>
    </source>
</evidence>
<dbReference type="OrthoDB" id="337038at2759"/>
<keyword evidence="4" id="KW-1185">Reference proteome</keyword>
<comment type="caution">
    <text evidence="3">The sequence shown here is derived from an EMBL/GenBank/DDBJ whole genome shotgun (WGS) entry which is preliminary data.</text>
</comment>
<feature type="chain" id="PRO_5012058966" evidence="1">
    <location>
        <begin position="20"/>
        <end position="195"/>
    </location>
</feature>
<evidence type="ECO:0000313" key="4">
    <source>
        <dbReference type="Proteomes" id="UP000198287"/>
    </source>
</evidence>
<evidence type="ECO:0000256" key="1">
    <source>
        <dbReference type="SAM" id="SignalP"/>
    </source>
</evidence>
<accession>A0A226DUU3</accession>
<dbReference type="InterPro" id="IPR035940">
    <property type="entry name" value="CAP_sf"/>
</dbReference>
<dbReference type="PANTHER" id="PTHR10334">
    <property type="entry name" value="CYSTEINE-RICH SECRETORY PROTEIN-RELATED"/>
    <property type="match status" value="1"/>
</dbReference>
<keyword evidence="1" id="KW-0732">Signal</keyword>
<proteinExistence type="predicted"/>
<dbReference type="AlphaFoldDB" id="A0A226DUU3"/>